<dbReference type="Proteomes" id="UP001501638">
    <property type="component" value="Unassembled WGS sequence"/>
</dbReference>
<keyword evidence="1" id="KW-0808">Transferase</keyword>
<proteinExistence type="predicted"/>
<evidence type="ECO:0000256" key="1">
    <source>
        <dbReference type="ARBA" id="ARBA00022679"/>
    </source>
</evidence>
<evidence type="ECO:0000313" key="5">
    <source>
        <dbReference type="Proteomes" id="UP001501638"/>
    </source>
</evidence>
<gene>
    <name evidence="4" type="ORF">GCM10010405_48080</name>
</gene>
<dbReference type="PANTHER" id="PTHR43877">
    <property type="entry name" value="AMINOALKYLPHOSPHONATE N-ACETYLTRANSFERASE-RELATED-RELATED"/>
    <property type="match status" value="1"/>
</dbReference>
<dbReference type="InterPro" id="IPR016181">
    <property type="entry name" value="Acyl_CoA_acyltransferase"/>
</dbReference>
<dbReference type="RefSeq" id="WP_344327053.1">
    <property type="nucleotide sequence ID" value="NZ_BAAASZ010000032.1"/>
</dbReference>
<dbReference type="EMBL" id="BAAASZ010000032">
    <property type="protein sequence ID" value="GAA2458197.1"/>
    <property type="molecule type" value="Genomic_DNA"/>
</dbReference>
<sequence>MLIRRETPADVPAVRDVTAAAFAPRAETPVPVEVTLLDELRGCDAWLPALSLVAEGPGGEVVGHVVCTRGRVGNTPALGLGPLSVHPDHQRHGVGSALVHTALGAADALDEPLVALLGDPAYYGRFGFRAGTEHGIVPPDPAWGTYFQVRTLSAYDPDDPALRGPFAYAEPFDRV</sequence>
<evidence type="ECO:0000256" key="2">
    <source>
        <dbReference type="ARBA" id="ARBA00023315"/>
    </source>
</evidence>
<evidence type="ECO:0000313" key="4">
    <source>
        <dbReference type="EMBL" id="GAA2458197.1"/>
    </source>
</evidence>
<keyword evidence="5" id="KW-1185">Reference proteome</keyword>
<accession>A0ABN3KF85</accession>
<dbReference type="CDD" id="cd04301">
    <property type="entry name" value="NAT_SF"/>
    <property type="match status" value="1"/>
</dbReference>
<dbReference type="Pfam" id="PF13508">
    <property type="entry name" value="Acetyltransf_7"/>
    <property type="match status" value="1"/>
</dbReference>
<evidence type="ECO:0000259" key="3">
    <source>
        <dbReference type="PROSITE" id="PS51186"/>
    </source>
</evidence>
<feature type="domain" description="N-acetyltransferase" evidence="3">
    <location>
        <begin position="1"/>
        <end position="153"/>
    </location>
</feature>
<reference evidence="4 5" key="1">
    <citation type="journal article" date="2019" name="Int. J. Syst. Evol. Microbiol.">
        <title>The Global Catalogue of Microorganisms (GCM) 10K type strain sequencing project: providing services to taxonomists for standard genome sequencing and annotation.</title>
        <authorList>
            <consortium name="The Broad Institute Genomics Platform"/>
            <consortium name="The Broad Institute Genome Sequencing Center for Infectious Disease"/>
            <person name="Wu L."/>
            <person name="Ma J."/>
        </authorList>
    </citation>
    <scope>NUCLEOTIDE SEQUENCE [LARGE SCALE GENOMIC DNA]</scope>
    <source>
        <strain evidence="4 5">JCM 6305</strain>
    </source>
</reference>
<name>A0ABN3KF85_9ACTN</name>
<dbReference type="PANTHER" id="PTHR43877:SF1">
    <property type="entry name" value="ACETYLTRANSFERASE"/>
    <property type="match status" value="1"/>
</dbReference>
<dbReference type="PROSITE" id="PS51186">
    <property type="entry name" value="GNAT"/>
    <property type="match status" value="1"/>
</dbReference>
<keyword evidence="2" id="KW-0012">Acyltransferase</keyword>
<dbReference type="InterPro" id="IPR050832">
    <property type="entry name" value="Bact_Acetyltransf"/>
</dbReference>
<dbReference type="InterPro" id="IPR000182">
    <property type="entry name" value="GNAT_dom"/>
</dbReference>
<protein>
    <submittedName>
        <fullName evidence="4">N-acetyltransferase</fullName>
    </submittedName>
</protein>
<organism evidence="4 5">
    <name type="scientific">Streptomyces macrosporus</name>
    <dbReference type="NCBI Taxonomy" id="44032"/>
    <lineage>
        <taxon>Bacteria</taxon>
        <taxon>Bacillati</taxon>
        <taxon>Actinomycetota</taxon>
        <taxon>Actinomycetes</taxon>
        <taxon>Kitasatosporales</taxon>
        <taxon>Streptomycetaceae</taxon>
        <taxon>Streptomyces</taxon>
    </lineage>
</organism>
<comment type="caution">
    <text evidence="4">The sequence shown here is derived from an EMBL/GenBank/DDBJ whole genome shotgun (WGS) entry which is preliminary data.</text>
</comment>
<dbReference type="SUPFAM" id="SSF55729">
    <property type="entry name" value="Acyl-CoA N-acyltransferases (Nat)"/>
    <property type="match status" value="1"/>
</dbReference>
<dbReference type="Gene3D" id="3.40.630.30">
    <property type="match status" value="1"/>
</dbReference>